<dbReference type="SUPFAM" id="SSF116734">
    <property type="entry name" value="DNA methylase specificity domain"/>
    <property type="match status" value="2"/>
</dbReference>
<comment type="similarity">
    <text evidence="1">Belongs to the type-I restriction system S methylase family.</text>
</comment>
<dbReference type="InterPro" id="IPR044946">
    <property type="entry name" value="Restrct_endonuc_typeI_TRD_sf"/>
</dbReference>
<dbReference type="CDD" id="cd17248">
    <property type="entry name" value="RMtype1_S_AmiI-TRD2-CR2_like"/>
    <property type="match status" value="1"/>
</dbReference>
<protein>
    <submittedName>
        <fullName evidence="5">Type I restriction enzyme S subunit</fullName>
    </submittedName>
</protein>
<feature type="domain" description="Type I restriction modification DNA specificity" evidence="4">
    <location>
        <begin position="255"/>
        <end position="397"/>
    </location>
</feature>
<evidence type="ECO:0000256" key="1">
    <source>
        <dbReference type="ARBA" id="ARBA00010923"/>
    </source>
</evidence>
<feature type="domain" description="Type I restriction modification DNA specificity" evidence="4">
    <location>
        <begin position="31"/>
        <end position="208"/>
    </location>
</feature>
<dbReference type="GO" id="GO:0009307">
    <property type="term" value="P:DNA restriction-modification system"/>
    <property type="evidence" value="ECO:0007669"/>
    <property type="project" value="UniProtKB-KW"/>
</dbReference>
<dbReference type="Gene3D" id="3.90.220.20">
    <property type="entry name" value="DNA methylase specificity domains"/>
    <property type="match status" value="2"/>
</dbReference>
<dbReference type="Pfam" id="PF01420">
    <property type="entry name" value="Methylase_S"/>
    <property type="match status" value="2"/>
</dbReference>
<dbReference type="EMBL" id="QAOH01000006">
    <property type="protein sequence ID" value="PTQ72752.1"/>
    <property type="molecule type" value="Genomic_DNA"/>
</dbReference>
<keyword evidence="3" id="KW-0238">DNA-binding</keyword>
<dbReference type="InterPro" id="IPR000055">
    <property type="entry name" value="Restrct_endonuc_typeI_TRD"/>
</dbReference>
<evidence type="ECO:0000313" key="5">
    <source>
        <dbReference type="EMBL" id="PTQ72752.1"/>
    </source>
</evidence>
<accession>A0A2T5HMH1</accession>
<evidence type="ECO:0000313" key="6">
    <source>
        <dbReference type="Proteomes" id="UP000244077"/>
    </source>
</evidence>
<dbReference type="Proteomes" id="UP000244077">
    <property type="component" value="Unassembled WGS sequence"/>
</dbReference>
<reference evidence="5 6" key="1">
    <citation type="submission" date="2018-04" db="EMBL/GenBank/DDBJ databases">
        <title>Genomic Encyclopedia of Archaeal and Bacterial Type Strains, Phase II (KMG-II): from individual species to whole genera.</title>
        <authorList>
            <person name="Goeker M."/>
        </authorList>
    </citation>
    <scope>NUCLEOTIDE SEQUENCE [LARGE SCALE GENOMIC DNA]</scope>
    <source>
        <strain evidence="5 6">DSM 100434</strain>
    </source>
</reference>
<evidence type="ECO:0000256" key="2">
    <source>
        <dbReference type="ARBA" id="ARBA00022747"/>
    </source>
</evidence>
<keyword evidence="6" id="KW-1185">Reference proteome</keyword>
<sequence length="455" mass="50621">MARQTGGREATTGVIEGQYVLGVGDPGTPTPEGWRWTALSDVARLESGHTPSRRKPEYWGGEIPWIGIKDATGNHGRTIYETAQYTNDLGIANSAARVLPANTVCLSRTASVGYVVVMGRPMSTSQDFANWVCTENLDYRFLKFALLAERDSFARFSYGSTHQTIYYPELKAFHICLPPIAEQKRIADILQMLDDKIELNRRMSATLEEMARALYRSWFVDFDPVHARALGQSPAHMDDTTAALFPDSFGPDGLPKDWAMQSLDDIADFLNGAALQKFPAEEGEDSLPVIKIAELRAGITPKSNRAGLQVPEKYKINDGDVLFSWSGSLLQKVWTEGPGALNQHLFKVTSKVVPKWLHFFAVDQHMAEFRQIAASKATTMGHIQRHHLKDAMIAIPDNRAVISAAGKYIEPAFNRAFAADLESKTLADLRDTLLPRLMSGELRVREVEKQVEEVL</sequence>
<dbReference type="PANTHER" id="PTHR30408">
    <property type="entry name" value="TYPE-1 RESTRICTION ENZYME ECOKI SPECIFICITY PROTEIN"/>
    <property type="match status" value="1"/>
</dbReference>
<evidence type="ECO:0000259" key="4">
    <source>
        <dbReference type="Pfam" id="PF01420"/>
    </source>
</evidence>
<keyword evidence="2" id="KW-0680">Restriction system</keyword>
<dbReference type="PANTHER" id="PTHR30408:SF13">
    <property type="entry name" value="TYPE I RESTRICTION ENZYME HINDI SPECIFICITY SUBUNIT"/>
    <property type="match status" value="1"/>
</dbReference>
<dbReference type="InterPro" id="IPR052021">
    <property type="entry name" value="Type-I_RS_S_subunit"/>
</dbReference>
<dbReference type="GO" id="GO:0003677">
    <property type="term" value="F:DNA binding"/>
    <property type="evidence" value="ECO:0007669"/>
    <property type="project" value="UniProtKB-KW"/>
</dbReference>
<comment type="caution">
    <text evidence="5">The sequence shown here is derived from an EMBL/GenBank/DDBJ whole genome shotgun (WGS) entry which is preliminary data.</text>
</comment>
<dbReference type="RefSeq" id="WP_107816491.1">
    <property type="nucleotide sequence ID" value="NZ_QAOH01000006.1"/>
</dbReference>
<gene>
    <name evidence="5" type="ORF">C8N42_106264</name>
</gene>
<dbReference type="OrthoDB" id="164285at2"/>
<evidence type="ECO:0000256" key="3">
    <source>
        <dbReference type="ARBA" id="ARBA00023125"/>
    </source>
</evidence>
<proteinExistence type="inferred from homology"/>
<dbReference type="AlphaFoldDB" id="A0A2T5HMH1"/>
<organism evidence="5 6">
    <name type="scientific">Celeribacter persicus</name>
    <dbReference type="NCBI Taxonomy" id="1651082"/>
    <lineage>
        <taxon>Bacteria</taxon>
        <taxon>Pseudomonadati</taxon>
        <taxon>Pseudomonadota</taxon>
        <taxon>Alphaproteobacteria</taxon>
        <taxon>Rhodobacterales</taxon>
        <taxon>Roseobacteraceae</taxon>
        <taxon>Celeribacter</taxon>
    </lineage>
</organism>
<name>A0A2T5HMH1_9RHOB</name>